<protein>
    <recommendedName>
        <fullName evidence="11">Scavenger receptor class B member 1</fullName>
    </recommendedName>
    <alternativeName>
        <fullName evidence="12">SR-BI</fullName>
    </alternativeName>
</protein>
<keyword evidence="4" id="KW-1003">Cell membrane</keyword>
<evidence type="ECO:0000256" key="7">
    <source>
        <dbReference type="ARBA" id="ARBA00023136"/>
    </source>
</evidence>
<keyword evidence="5 13" id="KW-0812">Transmembrane</keyword>
<dbReference type="Proteomes" id="UP000694941">
    <property type="component" value="Unplaced"/>
</dbReference>
<dbReference type="PANTHER" id="PTHR11923">
    <property type="entry name" value="SCAVENGER RECEPTOR CLASS B TYPE-1 SR-B1"/>
    <property type="match status" value="1"/>
</dbReference>
<evidence type="ECO:0000256" key="5">
    <source>
        <dbReference type="ARBA" id="ARBA00022692"/>
    </source>
</evidence>
<evidence type="ECO:0000313" key="15">
    <source>
        <dbReference type="RefSeq" id="XP_013786982.1"/>
    </source>
</evidence>
<dbReference type="PRINTS" id="PR01609">
    <property type="entry name" value="CD36FAMILY"/>
</dbReference>
<dbReference type="Pfam" id="PF01130">
    <property type="entry name" value="CD36"/>
    <property type="match status" value="1"/>
</dbReference>
<evidence type="ECO:0000256" key="6">
    <source>
        <dbReference type="ARBA" id="ARBA00022989"/>
    </source>
</evidence>
<keyword evidence="10" id="KW-0325">Glycoprotein</keyword>
<evidence type="ECO:0000256" key="1">
    <source>
        <dbReference type="ARBA" id="ARBA00004189"/>
    </source>
</evidence>
<organism evidence="14 15">
    <name type="scientific">Limulus polyphemus</name>
    <name type="common">Atlantic horseshoe crab</name>
    <dbReference type="NCBI Taxonomy" id="6850"/>
    <lineage>
        <taxon>Eukaryota</taxon>
        <taxon>Metazoa</taxon>
        <taxon>Ecdysozoa</taxon>
        <taxon>Arthropoda</taxon>
        <taxon>Chelicerata</taxon>
        <taxon>Merostomata</taxon>
        <taxon>Xiphosura</taxon>
        <taxon>Limulidae</taxon>
        <taxon>Limulus</taxon>
    </lineage>
</organism>
<proteinExistence type="inferred from homology"/>
<evidence type="ECO:0000256" key="12">
    <source>
        <dbReference type="ARBA" id="ARBA00042244"/>
    </source>
</evidence>
<feature type="transmembrane region" description="Helical" evidence="13">
    <location>
        <begin position="186"/>
        <end position="211"/>
    </location>
</feature>
<evidence type="ECO:0000256" key="10">
    <source>
        <dbReference type="ARBA" id="ARBA00023180"/>
    </source>
</evidence>
<evidence type="ECO:0000256" key="8">
    <source>
        <dbReference type="ARBA" id="ARBA00023157"/>
    </source>
</evidence>
<evidence type="ECO:0000256" key="11">
    <source>
        <dbReference type="ARBA" id="ARBA00040821"/>
    </source>
</evidence>
<comment type="subcellular location">
    <subcellularLocation>
        <location evidence="2">Cell membrane</location>
        <topology evidence="2">Multi-pass membrane protein</topology>
    </subcellularLocation>
    <subcellularLocation>
        <location evidence="1">Membrane</location>
        <location evidence="1">Caveola</location>
        <topology evidence="1">Multi-pass membrane protein</topology>
    </subcellularLocation>
</comment>
<reference evidence="15" key="1">
    <citation type="submission" date="2025-08" db="UniProtKB">
        <authorList>
            <consortium name="RefSeq"/>
        </authorList>
    </citation>
    <scope>IDENTIFICATION</scope>
    <source>
        <tissue evidence="15">Muscle</tissue>
    </source>
</reference>
<sequence>MWPPFRSSSDTKLTMFVTDICRSVTLKFHEETHVKGVQAYSYLAEKTMLGNEEDDSSNNCFCLSDATTCLPSGGLNLSSCQFNAPAVVTYPHFLYADPAYAATVTGVKAVPEEHRMFIDIQPEMGIPMNVAARMQINIVFERIEGISFFDNITSRIYFPIFWFSETAQLDESMAKQLHLVTHGLPMYTTIGCVILLVSGVILMTIGFVIFLRHRKNKSNTKAYKQVQS</sequence>
<name>A0ABM1BR09_LIMPO</name>
<evidence type="ECO:0000256" key="2">
    <source>
        <dbReference type="ARBA" id="ARBA00004651"/>
    </source>
</evidence>
<evidence type="ECO:0000313" key="14">
    <source>
        <dbReference type="Proteomes" id="UP000694941"/>
    </source>
</evidence>
<dbReference type="RefSeq" id="XP_013786982.1">
    <property type="nucleotide sequence ID" value="XM_013931528.2"/>
</dbReference>
<gene>
    <name evidence="15" type="primary">LOC106470950</name>
</gene>
<evidence type="ECO:0000256" key="9">
    <source>
        <dbReference type="ARBA" id="ARBA00023170"/>
    </source>
</evidence>
<keyword evidence="8" id="KW-1015">Disulfide bond</keyword>
<evidence type="ECO:0000256" key="4">
    <source>
        <dbReference type="ARBA" id="ARBA00022475"/>
    </source>
</evidence>
<keyword evidence="7 13" id="KW-0472">Membrane</keyword>
<dbReference type="GeneID" id="106470950"/>
<keyword evidence="14" id="KW-1185">Reference proteome</keyword>
<comment type="similarity">
    <text evidence="3">Belongs to the CD36 family.</text>
</comment>
<dbReference type="PANTHER" id="PTHR11923:SF110">
    <property type="entry name" value="SCAVENGER RECEPTOR CLASS B MEMBER 1"/>
    <property type="match status" value="1"/>
</dbReference>
<keyword evidence="9" id="KW-0675">Receptor</keyword>
<accession>A0ABM1BR09</accession>
<evidence type="ECO:0000256" key="13">
    <source>
        <dbReference type="SAM" id="Phobius"/>
    </source>
</evidence>
<dbReference type="InterPro" id="IPR002159">
    <property type="entry name" value="CD36_fam"/>
</dbReference>
<keyword evidence="6 13" id="KW-1133">Transmembrane helix</keyword>
<evidence type="ECO:0000256" key="3">
    <source>
        <dbReference type="ARBA" id="ARBA00010532"/>
    </source>
</evidence>